<reference evidence="4 5" key="1">
    <citation type="submission" date="2024-01" db="EMBL/GenBank/DDBJ databases">
        <title>The complete chloroplast genome sequence of Lithospermum erythrorhizon: insights into the phylogenetic relationship among Boraginaceae species and the maternal lineages of purple gromwells.</title>
        <authorList>
            <person name="Okada T."/>
            <person name="Watanabe K."/>
        </authorList>
    </citation>
    <scope>NUCLEOTIDE SEQUENCE [LARGE SCALE GENOMIC DNA]</scope>
</reference>
<comment type="caution">
    <text evidence="4">The sequence shown here is derived from an EMBL/GenBank/DDBJ whole genome shotgun (WGS) entry which is preliminary data.</text>
</comment>
<gene>
    <name evidence="4" type="ORF">LIER_27162</name>
</gene>
<keyword evidence="3" id="KW-1133">Transmembrane helix</keyword>
<comment type="subcellular location">
    <subcellularLocation>
        <location evidence="1">Membrane</location>
    </subcellularLocation>
</comment>
<evidence type="ECO:0000256" key="3">
    <source>
        <dbReference type="SAM" id="Phobius"/>
    </source>
</evidence>
<dbReference type="AlphaFoldDB" id="A0AAV3RBB6"/>
<evidence type="ECO:0000256" key="1">
    <source>
        <dbReference type="ARBA" id="ARBA00004370"/>
    </source>
</evidence>
<evidence type="ECO:0008006" key="6">
    <source>
        <dbReference type="Google" id="ProtNLM"/>
    </source>
</evidence>
<dbReference type="InterPro" id="IPR044839">
    <property type="entry name" value="NDR1-like"/>
</dbReference>
<feature type="transmembrane region" description="Helical" evidence="3">
    <location>
        <begin position="82"/>
        <end position="107"/>
    </location>
</feature>
<dbReference type="Proteomes" id="UP001454036">
    <property type="component" value="Unassembled WGS sequence"/>
</dbReference>
<sequence length="255" mass="28334">MEGRVQPTEVPSSHDHHRREDISLNLWLDTNRLTKEVEKQSTYVVQMPRDQVYRLPPPEHARIVEGYRNITKGNKGRKLSCCCMILIAIVVLGFGIGIFIGVSHLLFCPKSPVFHLTSIQAKNLDQNKQHLPPSFDVVIAVSNPNSGISAAYKSGGTSSLIFNKVVIGEGQTQPVSKDVNLRLVGTKDASSKDINAALNDTVTPKSMILKVDIIIEMRNWLLTRRKDSKVTCDLNVKSLGKNTAEILSEKCQTDF</sequence>
<name>A0AAV3RBB6_LITER</name>
<organism evidence="4 5">
    <name type="scientific">Lithospermum erythrorhizon</name>
    <name type="common">Purple gromwell</name>
    <name type="synonym">Lithospermum officinale var. erythrorhizon</name>
    <dbReference type="NCBI Taxonomy" id="34254"/>
    <lineage>
        <taxon>Eukaryota</taxon>
        <taxon>Viridiplantae</taxon>
        <taxon>Streptophyta</taxon>
        <taxon>Embryophyta</taxon>
        <taxon>Tracheophyta</taxon>
        <taxon>Spermatophyta</taxon>
        <taxon>Magnoliopsida</taxon>
        <taxon>eudicotyledons</taxon>
        <taxon>Gunneridae</taxon>
        <taxon>Pentapetalae</taxon>
        <taxon>asterids</taxon>
        <taxon>lamiids</taxon>
        <taxon>Boraginales</taxon>
        <taxon>Boraginaceae</taxon>
        <taxon>Boraginoideae</taxon>
        <taxon>Lithospermeae</taxon>
        <taxon>Lithospermum</taxon>
    </lineage>
</organism>
<protein>
    <recommendedName>
        <fullName evidence="6">Late embryogenesis abundant protein LEA-2 subgroup domain-containing protein</fullName>
    </recommendedName>
</protein>
<keyword evidence="5" id="KW-1185">Reference proteome</keyword>
<evidence type="ECO:0000313" key="5">
    <source>
        <dbReference type="Proteomes" id="UP001454036"/>
    </source>
</evidence>
<accession>A0AAV3RBB6</accession>
<dbReference type="GO" id="GO:0098542">
    <property type="term" value="P:defense response to other organism"/>
    <property type="evidence" value="ECO:0007669"/>
    <property type="project" value="InterPro"/>
</dbReference>
<dbReference type="GO" id="GO:0016020">
    <property type="term" value="C:membrane"/>
    <property type="evidence" value="ECO:0007669"/>
    <property type="project" value="UniProtKB-SubCell"/>
</dbReference>
<dbReference type="PANTHER" id="PTHR31234:SF2">
    <property type="entry name" value="OS05G0199100 PROTEIN"/>
    <property type="match status" value="1"/>
</dbReference>
<keyword evidence="3" id="KW-0812">Transmembrane</keyword>
<evidence type="ECO:0000256" key="2">
    <source>
        <dbReference type="ARBA" id="ARBA00023136"/>
    </source>
</evidence>
<keyword evidence="2 3" id="KW-0472">Membrane</keyword>
<dbReference type="EMBL" id="BAABME010008667">
    <property type="protein sequence ID" value="GAA0173575.1"/>
    <property type="molecule type" value="Genomic_DNA"/>
</dbReference>
<dbReference type="PANTHER" id="PTHR31234">
    <property type="entry name" value="LATE EMBRYOGENESIS ABUNDANT (LEA) HYDROXYPROLINE-RICH GLYCOPROTEIN FAMILY"/>
    <property type="match status" value="1"/>
</dbReference>
<proteinExistence type="predicted"/>
<evidence type="ECO:0000313" key="4">
    <source>
        <dbReference type="EMBL" id="GAA0173575.1"/>
    </source>
</evidence>